<feature type="domain" description="HTH gntR-type" evidence="4">
    <location>
        <begin position="7"/>
        <end position="74"/>
    </location>
</feature>
<dbReference type="GO" id="GO:0003677">
    <property type="term" value="F:DNA binding"/>
    <property type="evidence" value="ECO:0007669"/>
    <property type="project" value="UniProtKB-KW"/>
</dbReference>
<dbReference type="SMART" id="SM00345">
    <property type="entry name" value="HTH_GNTR"/>
    <property type="match status" value="1"/>
</dbReference>
<dbReference type="PROSITE" id="PS50949">
    <property type="entry name" value="HTH_GNTR"/>
    <property type="match status" value="1"/>
</dbReference>
<evidence type="ECO:0000256" key="1">
    <source>
        <dbReference type="ARBA" id="ARBA00023015"/>
    </source>
</evidence>
<evidence type="ECO:0000259" key="4">
    <source>
        <dbReference type="PROSITE" id="PS50949"/>
    </source>
</evidence>
<dbReference type="PANTHER" id="PTHR43537:SF50">
    <property type="entry name" value="TRANSCRIPTIONAL REGULATORY PROTEIN"/>
    <property type="match status" value="1"/>
</dbReference>
<dbReference type="RefSeq" id="WP_085091027.1">
    <property type="nucleotide sequence ID" value="NZ_FXAK01000008.1"/>
</dbReference>
<dbReference type="OrthoDB" id="9812290at2"/>
<dbReference type="EMBL" id="FXAK01000008">
    <property type="protein sequence ID" value="SMF87099.1"/>
    <property type="molecule type" value="Genomic_DNA"/>
</dbReference>
<name>A0A1X7HJA5_9PROT</name>
<dbReference type="GO" id="GO:0003700">
    <property type="term" value="F:DNA-binding transcription factor activity"/>
    <property type="evidence" value="ECO:0007669"/>
    <property type="project" value="InterPro"/>
</dbReference>
<dbReference type="Proteomes" id="UP000192936">
    <property type="component" value="Unassembled WGS sequence"/>
</dbReference>
<dbReference type="STRING" id="286727.SAMN02982917_6170"/>
<organism evidence="5 6">
    <name type="scientific">Azospirillum oryzae</name>
    <dbReference type="NCBI Taxonomy" id="286727"/>
    <lineage>
        <taxon>Bacteria</taxon>
        <taxon>Pseudomonadati</taxon>
        <taxon>Pseudomonadota</taxon>
        <taxon>Alphaproteobacteria</taxon>
        <taxon>Rhodospirillales</taxon>
        <taxon>Azospirillaceae</taxon>
        <taxon>Azospirillum</taxon>
    </lineage>
</organism>
<dbReference type="InterPro" id="IPR000524">
    <property type="entry name" value="Tscrpt_reg_HTH_GntR"/>
</dbReference>
<dbReference type="PANTHER" id="PTHR43537">
    <property type="entry name" value="TRANSCRIPTIONAL REGULATOR, GNTR FAMILY"/>
    <property type="match status" value="1"/>
</dbReference>
<dbReference type="SUPFAM" id="SSF46785">
    <property type="entry name" value="Winged helix' DNA-binding domain"/>
    <property type="match status" value="1"/>
</dbReference>
<reference evidence="5 6" key="1">
    <citation type="submission" date="2017-04" db="EMBL/GenBank/DDBJ databases">
        <authorList>
            <person name="Afonso C.L."/>
            <person name="Miller P.J."/>
            <person name="Scott M.A."/>
            <person name="Spackman E."/>
            <person name="Goraichik I."/>
            <person name="Dimitrov K.M."/>
            <person name="Suarez D.L."/>
            <person name="Swayne D.E."/>
        </authorList>
    </citation>
    <scope>NUCLEOTIDE SEQUENCE [LARGE SCALE GENOMIC DNA]</scope>
    <source>
        <strain evidence="5 6">A2P</strain>
    </source>
</reference>
<sequence>MTLIDRSSLHAEVVARLRTAIVDGELSPGSRINERELCERFGVSRTPLREALKVMASEGLVLLLPNRGARVATLTRADIEDTFTVMACLEALSGELACAHITEEQIAELRALHYEMLAHHARRDLQAYYRLNERIHHMILTASNNPVLIATHAGLALRIRRARYVADMPRDWWDQAVREHEQILDALVRRDGAAIAVLLRRHLERKIDIMADSTGMAPSDADAAKTSSAA</sequence>
<keyword evidence="2" id="KW-0238">DNA-binding</keyword>
<keyword evidence="1" id="KW-0805">Transcription regulation</keyword>
<evidence type="ECO:0000313" key="5">
    <source>
        <dbReference type="EMBL" id="SMF87099.1"/>
    </source>
</evidence>
<dbReference type="InterPro" id="IPR036390">
    <property type="entry name" value="WH_DNA-bd_sf"/>
</dbReference>
<dbReference type="Pfam" id="PF00392">
    <property type="entry name" value="GntR"/>
    <property type="match status" value="1"/>
</dbReference>
<dbReference type="Gene3D" id="1.20.120.530">
    <property type="entry name" value="GntR ligand-binding domain-like"/>
    <property type="match status" value="1"/>
</dbReference>
<dbReference type="Pfam" id="PF07729">
    <property type="entry name" value="FCD"/>
    <property type="match status" value="1"/>
</dbReference>
<proteinExistence type="predicted"/>
<accession>A0A1X7HJA5</accession>
<gene>
    <name evidence="5" type="ORF">SAMN02982917_6170</name>
</gene>
<protein>
    <submittedName>
        <fullName evidence="5">Transcriptional regulator, GntR family</fullName>
    </submittedName>
</protein>
<dbReference type="SUPFAM" id="SSF48008">
    <property type="entry name" value="GntR ligand-binding domain-like"/>
    <property type="match status" value="1"/>
</dbReference>
<evidence type="ECO:0000313" key="6">
    <source>
        <dbReference type="Proteomes" id="UP000192936"/>
    </source>
</evidence>
<dbReference type="InterPro" id="IPR036388">
    <property type="entry name" value="WH-like_DNA-bd_sf"/>
</dbReference>
<dbReference type="Gene3D" id="1.10.10.10">
    <property type="entry name" value="Winged helix-like DNA-binding domain superfamily/Winged helix DNA-binding domain"/>
    <property type="match status" value="1"/>
</dbReference>
<dbReference type="PRINTS" id="PR00035">
    <property type="entry name" value="HTHGNTR"/>
</dbReference>
<evidence type="ECO:0000256" key="3">
    <source>
        <dbReference type="ARBA" id="ARBA00023163"/>
    </source>
</evidence>
<dbReference type="InterPro" id="IPR011711">
    <property type="entry name" value="GntR_C"/>
</dbReference>
<dbReference type="SMART" id="SM00895">
    <property type="entry name" value="FCD"/>
    <property type="match status" value="1"/>
</dbReference>
<keyword evidence="3" id="KW-0804">Transcription</keyword>
<dbReference type="AlphaFoldDB" id="A0A1X7HJA5"/>
<dbReference type="InterPro" id="IPR008920">
    <property type="entry name" value="TF_FadR/GntR_C"/>
</dbReference>
<dbReference type="CDD" id="cd07377">
    <property type="entry name" value="WHTH_GntR"/>
    <property type="match status" value="1"/>
</dbReference>
<evidence type="ECO:0000256" key="2">
    <source>
        <dbReference type="ARBA" id="ARBA00023125"/>
    </source>
</evidence>